<evidence type="ECO:0000256" key="1">
    <source>
        <dbReference type="PROSITE-ProRule" id="PRU00024"/>
    </source>
</evidence>
<keyword evidence="1" id="KW-0479">Metal-binding</keyword>
<keyword evidence="1" id="KW-0862">Zinc</keyword>
<gene>
    <name evidence="3" type="ORF">DPMN_061211</name>
</gene>
<feature type="domain" description="B box-type" evidence="2">
    <location>
        <begin position="83"/>
        <end position="112"/>
    </location>
</feature>
<name>A0A9D4C6K8_DREPO</name>
<sequence length="112" mass="13061">MAKFFQSTKADGSDSLTDFCCSPCLEHKIDKFAEFYCDKCLKFFCAKCIQMHGQLFSKHVTYGRGDSAKWPLPKVVEDFLQQCEFHEEKNLEMFCNEHEQLCCTNCVVLNHR</sequence>
<dbReference type="AlphaFoldDB" id="A0A9D4C6K8"/>
<dbReference type="Gene3D" id="3.30.160.60">
    <property type="entry name" value="Classic Zinc Finger"/>
    <property type="match status" value="1"/>
</dbReference>
<dbReference type="SUPFAM" id="SSF57845">
    <property type="entry name" value="B-box zinc-binding domain"/>
    <property type="match status" value="1"/>
</dbReference>
<evidence type="ECO:0000313" key="4">
    <source>
        <dbReference type="Proteomes" id="UP000828390"/>
    </source>
</evidence>
<dbReference type="InterPro" id="IPR000315">
    <property type="entry name" value="Znf_B-box"/>
</dbReference>
<dbReference type="GO" id="GO:0008270">
    <property type="term" value="F:zinc ion binding"/>
    <property type="evidence" value="ECO:0007669"/>
    <property type="project" value="UniProtKB-KW"/>
</dbReference>
<organism evidence="3 4">
    <name type="scientific">Dreissena polymorpha</name>
    <name type="common">Zebra mussel</name>
    <name type="synonym">Mytilus polymorpha</name>
    <dbReference type="NCBI Taxonomy" id="45954"/>
    <lineage>
        <taxon>Eukaryota</taxon>
        <taxon>Metazoa</taxon>
        <taxon>Spiralia</taxon>
        <taxon>Lophotrochozoa</taxon>
        <taxon>Mollusca</taxon>
        <taxon>Bivalvia</taxon>
        <taxon>Autobranchia</taxon>
        <taxon>Heteroconchia</taxon>
        <taxon>Euheterodonta</taxon>
        <taxon>Imparidentia</taxon>
        <taxon>Neoheterodontei</taxon>
        <taxon>Myida</taxon>
        <taxon>Dreissenoidea</taxon>
        <taxon>Dreissenidae</taxon>
        <taxon>Dreissena</taxon>
    </lineage>
</organism>
<dbReference type="Proteomes" id="UP000828390">
    <property type="component" value="Unassembled WGS sequence"/>
</dbReference>
<comment type="caution">
    <text evidence="3">The sequence shown here is derived from an EMBL/GenBank/DDBJ whole genome shotgun (WGS) entry which is preliminary data.</text>
</comment>
<keyword evidence="4" id="KW-1185">Reference proteome</keyword>
<dbReference type="EMBL" id="JAIWYP010000013">
    <property type="protein sequence ID" value="KAH3718407.1"/>
    <property type="molecule type" value="Genomic_DNA"/>
</dbReference>
<protein>
    <recommendedName>
        <fullName evidence="2">B box-type domain-containing protein</fullName>
    </recommendedName>
</protein>
<reference evidence="3" key="1">
    <citation type="journal article" date="2019" name="bioRxiv">
        <title>The Genome of the Zebra Mussel, Dreissena polymorpha: A Resource for Invasive Species Research.</title>
        <authorList>
            <person name="McCartney M.A."/>
            <person name="Auch B."/>
            <person name="Kono T."/>
            <person name="Mallez S."/>
            <person name="Zhang Y."/>
            <person name="Obille A."/>
            <person name="Becker A."/>
            <person name="Abrahante J.E."/>
            <person name="Garbe J."/>
            <person name="Badalamenti J.P."/>
            <person name="Herman A."/>
            <person name="Mangelson H."/>
            <person name="Liachko I."/>
            <person name="Sullivan S."/>
            <person name="Sone E.D."/>
            <person name="Koren S."/>
            <person name="Silverstein K.A.T."/>
            <person name="Beckman K.B."/>
            <person name="Gohl D.M."/>
        </authorList>
    </citation>
    <scope>NUCLEOTIDE SEQUENCE</scope>
    <source>
        <strain evidence="3">Duluth1</strain>
        <tissue evidence="3">Whole animal</tissue>
    </source>
</reference>
<dbReference type="PROSITE" id="PS50119">
    <property type="entry name" value="ZF_BBOX"/>
    <property type="match status" value="2"/>
</dbReference>
<accession>A0A9D4C6K8</accession>
<evidence type="ECO:0000313" key="3">
    <source>
        <dbReference type="EMBL" id="KAH3718407.1"/>
    </source>
</evidence>
<dbReference type="Pfam" id="PF00643">
    <property type="entry name" value="zf-B_box"/>
    <property type="match status" value="1"/>
</dbReference>
<feature type="domain" description="B box-type" evidence="2">
    <location>
        <begin position="24"/>
        <end position="59"/>
    </location>
</feature>
<reference evidence="3" key="2">
    <citation type="submission" date="2020-11" db="EMBL/GenBank/DDBJ databases">
        <authorList>
            <person name="McCartney M.A."/>
            <person name="Auch B."/>
            <person name="Kono T."/>
            <person name="Mallez S."/>
            <person name="Becker A."/>
            <person name="Gohl D.M."/>
            <person name="Silverstein K.A.T."/>
            <person name="Koren S."/>
            <person name="Bechman K.B."/>
            <person name="Herman A."/>
            <person name="Abrahante J.E."/>
            <person name="Garbe J."/>
        </authorList>
    </citation>
    <scope>NUCLEOTIDE SEQUENCE</scope>
    <source>
        <strain evidence="3">Duluth1</strain>
        <tissue evidence="3">Whole animal</tissue>
    </source>
</reference>
<keyword evidence="1" id="KW-0863">Zinc-finger</keyword>
<proteinExistence type="predicted"/>
<evidence type="ECO:0000259" key="2">
    <source>
        <dbReference type="PROSITE" id="PS50119"/>
    </source>
</evidence>